<dbReference type="InterPro" id="IPR046233">
    <property type="entry name" value="DUF6266"/>
</dbReference>
<dbReference type="RefSeq" id="WP_133391052.1">
    <property type="nucleotide sequence ID" value="NZ_SMUW01000035.1"/>
</dbReference>
<evidence type="ECO:0000313" key="1">
    <source>
        <dbReference type="EMBL" id="TDK43336.1"/>
    </source>
</evidence>
<comment type="caution">
    <text evidence="1">The sequence shown here is derived from an EMBL/GenBank/DDBJ whole genome shotgun (WGS) entry which is preliminary data.</text>
</comment>
<accession>A0A4R5UW97</accession>
<keyword evidence="2" id="KW-1185">Reference proteome</keyword>
<protein>
    <submittedName>
        <fullName evidence="1">Uncharacterized protein</fullName>
    </submittedName>
</protein>
<dbReference type="EMBL" id="SMUW01000035">
    <property type="protein sequence ID" value="TDK43336.1"/>
    <property type="molecule type" value="Genomic_DNA"/>
</dbReference>
<organism evidence="1 2">
    <name type="scientific">Algoriphagus formosus</name>
    <dbReference type="NCBI Taxonomy" id="2007308"/>
    <lineage>
        <taxon>Bacteria</taxon>
        <taxon>Pseudomonadati</taxon>
        <taxon>Bacteroidota</taxon>
        <taxon>Cytophagia</taxon>
        <taxon>Cytophagales</taxon>
        <taxon>Cyclobacteriaceae</taxon>
        <taxon>Algoriphagus</taxon>
    </lineage>
</organism>
<sequence>MANLDIPLLSFLKGKLGSLVVYQVNGKTVVRKRPSKKKAYKPSKHQLFNQMAFREIQKLLMPLKDVLAFGYSAHLSGMQQGIHLAMSHAMKHAVRSEAGKVKLLPSQIQISQGDLPLPESISFEKSIDTGEILITWDQTGNWGTARESDFTWVVTYHIPSGKYREFRSKSYRSKKEQKIKVPKFFMEKGSLIFFSFYRSSWDQKLRFSNSYCWEWT</sequence>
<proteinExistence type="predicted"/>
<name>A0A4R5UW97_9BACT</name>
<dbReference type="Pfam" id="PF19781">
    <property type="entry name" value="DUF6266"/>
    <property type="match status" value="1"/>
</dbReference>
<evidence type="ECO:0000313" key="2">
    <source>
        <dbReference type="Proteomes" id="UP000295438"/>
    </source>
</evidence>
<gene>
    <name evidence="1" type="ORF">E1898_12045</name>
</gene>
<reference evidence="1 2" key="1">
    <citation type="submission" date="2019-03" db="EMBL/GenBank/DDBJ databases">
        <title>Algoriphagus aquimaris sp. nov., isolated form marine sediment in Pohang, Korea.</title>
        <authorList>
            <person name="Kim J."/>
            <person name="Yoon S.-H."/>
            <person name="Lee S.-S."/>
        </authorList>
    </citation>
    <scope>NUCLEOTIDE SEQUENCE [LARGE SCALE GENOMIC DNA]</scope>
    <source>
        <strain evidence="1 2">F21</strain>
    </source>
</reference>
<dbReference type="Proteomes" id="UP000295438">
    <property type="component" value="Unassembled WGS sequence"/>
</dbReference>
<dbReference type="AlphaFoldDB" id="A0A4R5UW97"/>